<dbReference type="AlphaFoldDB" id="A0A2G1W6W0"/>
<dbReference type="InterPro" id="IPR037238">
    <property type="entry name" value="YbiA-like_sf"/>
</dbReference>
<gene>
    <name evidence="4" type="ORF">CEE69_12930</name>
</gene>
<dbReference type="InterPro" id="IPR012816">
    <property type="entry name" value="NADAR"/>
</dbReference>
<comment type="catalytic activity">
    <reaction evidence="2">
        <text>2,5-diamino-6-hydroxy-4-(5-phosphoribosylamino)-pyrimidine + H2O = 2,5,6-triamino-4-hydroxypyrimidine + D-ribose 5-phosphate</text>
        <dbReference type="Rhea" id="RHEA:23436"/>
        <dbReference type="ChEBI" id="CHEBI:15377"/>
        <dbReference type="ChEBI" id="CHEBI:58614"/>
        <dbReference type="ChEBI" id="CHEBI:78346"/>
        <dbReference type="ChEBI" id="CHEBI:137796"/>
    </reaction>
</comment>
<dbReference type="NCBIfam" id="TIGR02464">
    <property type="entry name" value="ribofla_fusion"/>
    <property type="match status" value="1"/>
</dbReference>
<evidence type="ECO:0000313" key="5">
    <source>
        <dbReference type="Proteomes" id="UP000225740"/>
    </source>
</evidence>
<feature type="domain" description="NADAR" evidence="3">
    <location>
        <begin position="85"/>
        <end position="153"/>
    </location>
</feature>
<name>A0A2G1W6W0_9BACT</name>
<proteinExistence type="predicted"/>
<dbReference type="EMBL" id="NIZW01000009">
    <property type="protein sequence ID" value="PHQ34775.1"/>
    <property type="molecule type" value="Genomic_DNA"/>
</dbReference>
<sequence length="154" mass="17094">MEPSMSESTDEKIADIERYVNERQLAIAGFLAKEFENDGSESPLKQSGYAILAIVVPYFEMYQQFKTATESVGGKSGNMFDEGFEAVVAKFIQNSHLLEFLLGTGDAVLVEASPYDRIWGIGLKADDERAKDPVTWQGQNLLGFALMDVREELA</sequence>
<comment type="caution">
    <text evidence="4">The sequence shown here is derived from an EMBL/GenBank/DDBJ whole genome shotgun (WGS) entry which is preliminary data.</text>
</comment>
<dbReference type="CDD" id="cd15457">
    <property type="entry name" value="NADAR"/>
    <property type="match status" value="1"/>
</dbReference>
<evidence type="ECO:0000313" key="4">
    <source>
        <dbReference type="EMBL" id="PHQ34775.1"/>
    </source>
</evidence>
<reference evidence="4 5" key="1">
    <citation type="submission" date="2017-06" db="EMBL/GenBank/DDBJ databases">
        <title>Description of Rhodopirellula bahusiensis sp. nov.</title>
        <authorList>
            <person name="Kizina J."/>
            <person name="Harder J."/>
        </authorList>
    </citation>
    <scope>NUCLEOTIDE SEQUENCE [LARGE SCALE GENOMIC DNA]</scope>
    <source>
        <strain evidence="4 5">SWK21</strain>
    </source>
</reference>
<dbReference type="SUPFAM" id="SSF143990">
    <property type="entry name" value="YbiA-like"/>
    <property type="match status" value="1"/>
</dbReference>
<organism evidence="4 5">
    <name type="scientific">Rhodopirellula bahusiensis</name>
    <dbReference type="NCBI Taxonomy" id="2014065"/>
    <lineage>
        <taxon>Bacteria</taxon>
        <taxon>Pseudomonadati</taxon>
        <taxon>Planctomycetota</taxon>
        <taxon>Planctomycetia</taxon>
        <taxon>Pirellulales</taxon>
        <taxon>Pirellulaceae</taxon>
        <taxon>Rhodopirellula</taxon>
    </lineage>
</organism>
<dbReference type="Proteomes" id="UP000225740">
    <property type="component" value="Unassembled WGS sequence"/>
</dbReference>
<evidence type="ECO:0000256" key="1">
    <source>
        <dbReference type="ARBA" id="ARBA00000022"/>
    </source>
</evidence>
<evidence type="ECO:0000256" key="2">
    <source>
        <dbReference type="ARBA" id="ARBA00000751"/>
    </source>
</evidence>
<accession>A0A2G1W6W0</accession>
<protein>
    <recommendedName>
        <fullName evidence="3">NADAR domain-containing protein</fullName>
    </recommendedName>
</protein>
<comment type="catalytic activity">
    <reaction evidence="1">
        <text>5-amino-6-(5-phospho-D-ribosylamino)uracil + H2O = 5,6-diaminouracil + D-ribose 5-phosphate</text>
        <dbReference type="Rhea" id="RHEA:55020"/>
        <dbReference type="ChEBI" id="CHEBI:15377"/>
        <dbReference type="ChEBI" id="CHEBI:46252"/>
        <dbReference type="ChEBI" id="CHEBI:58453"/>
        <dbReference type="ChEBI" id="CHEBI:78346"/>
    </reaction>
</comment>
<evidence type="ECO:0000259" key="3">
    <source>
        <dbReference type="Pfam" id="PF08719"/>
    </source>
</evidence>
<dbReference type="Pfam" id="PF08719">
    <property type="entry name" value="NADAR"/>
    <property type="match status" value="1"/>
</dbReference>
<keyword evidence="5" id="KW-1185">Reference proteome</keyword>
<dbReference type="OrthoDB" id="67297at2"/>
<dbReference type="Gene3D" id="1.10.357.40">
    <property type="entry name" value="YbiA-like"/>
    <property type="match status" value="1"/>
</dbReference>